<evidence type="ECO:0000256" key="6">
    <source>
        <dbReference type="SAM" id="Phobius"/>
    </source>
</evidence>
<organism evidence="8">
    <name type="scientific">Auxenochlorella protothecoides</name>
    <name type="common">Green microalga</name>
    <name type="synonym">Chlorella protothecoides</name>
    <dbReference type="NCBI Taxonomy" id="3075"/>
    <lineage>
        <taxon>Eukaryota</taxon>
        <taxon>Viridiplantae</taxon>
        <taxon>Chlorophyta</taxon>
        <taxon>core chlorophytes</taxon>
        <taxon>Trebouxiophyceae</taxon>
        <taxon>Chlorellales</taxon>
        <taxon>Chlorellaceae</taxon>
        <taxon>Auxenochlorella</taxon>
    </lineage>
</organism>
<keyword evidence="4 6" id="KW-0472">Membrane</keyword>
<dbReference type="EMBL" id="GDKF01003745">
    <property type="protein sequence ID" value="JAT74877.1"/>
    <property type="molecule type" value="Transcribed_RNA"/>
</dbReference>
<feature type="region of interest" description="Disordered" evidence="5">
    <location>
        <begin position="1141"/>
        <end position="1163"/>
    </location>
</feature>
<reference evidence="8" key="1">
    <citation type="submission" date="2015-08" db="EMBL/GenBank/DDBJ databases">
        <authorList>
            <person name="Babu N.S."/>
            <person name="Beckwith C.J."/>
            <person name="Beseler K.G."/>
            <person name="Brison A."/>
            <person name="Carone J.V."/>
            <person name="Caskin T.P."/>
            <person name="Diamond M."/>
            <person name="Durham M.E."/>
            <person name="Foxe J.M."/>
            <person name="Go M."/>
            <person name="Henderson B.A."/>
            <person name="Jones I.B."/>
            <person name="McGettigan J.A."/>
            <person name="Micheletti S.J."/>
            <person name="Nasrallah M.E."/>
            <person name="Ortiz D."/>
            <person name="Piller C.R."/>
            <person name="Privatt S.R."/>
            <person name="Schneider S.L."/>
            <person name="Sharp S."/>
            <person name="Smith T.C."/>
            <person name="Stanton J.D."/>
            <person name="Ullery H.E."/>
            <person name="Wilson R.J."/>
            <person name="Serrano M.G."/>
            <person name="Buck G."/>
            <person name="Lee V."/>
            <person name="Wang Y."/>
            <person name="Carvalho R."/>
            <person name="Voegtly L."/>
            <person name="Shi R."/>
            <person name="Duckworth R."/>
            <person name="Johnson A."/>
            <person name="Loviza R."/>
            <person name="Walstead R."/>
            <person name="Shah Z."/>
            <person name="Kiflezghi M."/>
            <person name="Wade K."/>
            <person name="Ball S.L."/>
            <person name="Bradley K.W."/>
            <person name="Asai D.J."/>
            <person name="Bowman C.A."/>
            <person name="Russell D.A."/>
            <person name="Pope W.H."/>
            <person name="Jacobs-Sera D."/>
            <person name="Hendrix R.W."/>
            <person name="Hatfull G.F."/>
        </authorList>
    </citation>
    <scope>NUCLEOTIDE SEQUENCE</scope>
</reference>
<proteinExistence type="predicted"/>
<feature type="region of interest" description="Disordered" evidence="5">
    <location>
        <begin position="1071"/>
        <end position="1103"/>
    </location>
</feature>
<feature type="transmembrane region" description="Helical" evidence="6">
    <location>
        <begin position="122"/>
        <end position="141"/>
    </location>
</feature>
<dbReference type="GO" id="GO:0016020">
    <property type="term" value="C:membrane"/>
    <property type="evidence" value="ECO:0007669"/>
    <property type="project" value="UniProtKB-SubCell"/>
</dbReference>
<sequence length="1163" mass="124827">MAPSGGVWPSQLPGWMVRRGFLAVHIRQGVQMGASTFLVMAIFSYPGIWRKFTVTQEFVNPMLICFWLALLFCVRPMSRQGMFRLGAIFLLASSAGVGLALASLYLIVAIMGGSNDNSAVKLVVTLLISCPVIYCLAVYRVMRPSQKFPGLIVLIFYALIACGAYRTPVDLLPQFPRYLLFYTCVAVAITWATTFLIAPTPAGLLARMALANGLRATAGVLADILDLTLEKLNEEGKLAAASGTGDSGALNIDSGLYPRVISIHMASYNSGKRITAAREHSSSARLELDLYRPTHVLAFRPFWKASLLARSLLSAVTVMLYPVQAGQLRLSMVHAHADLFARVRDNARVSLCRAAACLTDNAPIEDGLQALGDLHGALCCLILAFQRLPKELALTPDSMAFHIMATNVLTSATQIRKIYQVLPAVLAKDQPQSGKAVRSFLLAYPAADMAKVAYTPAPANEAAGREALGALQASLIHRGSTVRRSAIGLDEFLLSLGTGEELPGMRERLQRRSVARVEPVPALPPGRWDRLMGGLTVRTGITPLHLRIACQTAASYGLVMVLTGVDASYLALWERPIWAMLTTISVAETSIGAVYKKGSLRVVGTVVGMALGLATLYLAVLINGLNHDNHPAKFIVTTICLTCISAVGATCCAWDPGNTFAYMAGFFCLFGSALPGYIGDQVFWNYGLLRSLMTVLGVLIHMLVAQVVFPVSSRQTARGLMAASLGALAGQGAAMLRRLVPTEGDWAGGDGRRPPTLQSLHGAATRTSEAVQGEAASGEAGPGRRVTLEAPERSPRDGLARRTGSGAWARRGPAFVARSSLYSGGWRAQLVAAWNQFRIEAGPGVISEDPRPVGPVFLDLYKTIWPAATKIAGMAPLVDALAFEYELFHVPHRLPVRSAFKAQRLFRHILNTLSTFANSMDAQRLSHLALLEHESEQVACLGEQMRQSLLGMQGMLQGRVAVADALRSIEALDYHTEGLFLHFLTDQLAGSSETTLVVQTLALISLLFNLTWVLRRLSINLIYTFWGQKSPEARLAESFFADPLRWAIDEDLIFAAQAALGVSLASAPDASLNHADDSVDGEAAGPDPTGPGSKEPPGLPGTALPGYYIRSSADLLTLANSSRVLNHDAVDGRGASQAVMPLLPASSLQRLPEEGGDSSTQNA</sequence>
<evidence type="ECO:0000256" key="4">
    <source>
        <dbReference type="ARBA" id="ARBA00023136"/>
    </source>
</evidence>
<evidence type="ECO:0000259" key="7">
    <source>
        <dbReference type="Pfam" id="PF13515"/>
    </source>
</evidence>
<feature type="transmembrane region" description="Helical" evidence="6">
    <location>
        <begin position="179"/>
        <end position="198"/>
    </location>
</feature>
<evidence type="ECO:0000256" key="2">
    <source>
        <dbReference type="ARBA" id="ARBA00022692"/>
    </source>
</evidence>
<feature type="transmembrane region" description="Helical" evidence="6">
    <location>
        <begin position="148"/>
        <end position="167"/>
    </location>
</feature>
<name>A0A1D2A6Q7_AUXPR</name>
<feature type="transmembrane region" description="Helical" evidence="6">
    <location>
        <begin position="634"/>
        <end position="653"/>
    </location>
</feature>
<feature type="compositionally biased region" description="Basic and acidic residues" evidence="5">
    <location>
        <begin position="786"/>
        <end position="800"/>
    </location>
</feature>
<feature type="transmembrane region" description="Helical" evidence="6">
    <location>
        <begin position="660"/>
        <end position="679"/>
    </location>
</feature>
<keyword evidence="2 6" id="KW-0812">Transmembrane</keyword>
<dbReference type="InterPro" id="IPR049453">
    <property type="entry name" value="Memb_transporter_dom"/>
</dbReference>
<feature type="transmembrane region" description="Helical" evidence="6">
    <location>
        <begin position="86"/>
        <end position="110"/>
    </location>
</feature>
<dbReference type="Pfam" id="PF13515">
    <property type="entry name" value="FUSC_2"/>
    <property type="match status" value="1"/>
</dbReference>
<protein>
    <recommendedName>
        <fullName evidence="7">Integral membrane bound transporter domain-containing protein</fullName>
    </recommendedName>
</protein>
<keyword evidence="3 6" id="KW-1133">Transmembrane helix</keyword>
<feature type="transmembrane region" description="Helical" evidence="6">
    <location>
        <begin position="602"/>
        <end position="622"/>
    </location>
</feature>
<evidence type="ECO:0000313" key="9">
    <source>
        <dbReference type="EMBL" id="JAT75763.1"/>
    </source>
</evidence>
<accession>A0A1D2A6Q7</accession>
<gene>
    <name evidence="9" type="ORF">g.96785</name>
    <name evidence="8" type="ORF">g.96884</name>
</gene>
<feature type="transmembrane region" description="Helical" evidence="6">
    <location>
        <begin position="553"/>
        <end position="571"/>
    </location>
</feature>
<evidence type="ECO:0000256" key="1">
    <source>
        <dbReference type="ARBA" id="ARBA00004141"/>
    </source>
</evidence>
<dbReference type="PANTHER" id="PTHR31086">
    <property type="entry name" value="ALUMINUM-ACTIVATED MALATE TRANSPORTER 10"/>
    <property type="match status" value="1"/>
</dbReference>
<evidence type="ECO:0000256" key="3">
    <source>
        <dbReference type="ARBA" id="ARBA00022989"/>
    </source>
</evidence>
<dbReference type="AlphaFoldDB" id="A0A1D2A6Q7"/>
<feature type="region of interest" description="Disordered" evidence="5">
    <location>
        <begin position="767"/>
        <end position="805"/>
    </location>
</feature>
<evidence type="ECO:0000256" key="5">
    <source>
        <dbReference type="SAM" id="MobiDB-lite"/>
    </source>
</evidence>
<dbReference type="EMBL" id="GDKF01002859">
    <property type="protein sequence ID" value="JAT75763.1"/>
    <property type="molecule type" value="Transcribed_RNA"/>
</dbReference>
<feature type="domain" description="Integral membrane bound transporter" evidence="7">
    <location>
        <begin position="569"/>
        <end position="704"/>
    </location>
</feature>
<feature type="transmembrane region" description="Helical" evidence="6">
    <location>
        <begin position="58"/>
        <end position="74"/>
    </location>
</feature>
<feature type="transmembrane region" description="Helical" evidence="6">
    <location>
        <begin position="691"/>
        <end position="711"/>
    </location>
</feature>
<evidence type="ECO:0000313" key="8">
    <source>
        <dbReference type="EMBL" id="JAT74877.1"/>
    </source>
</evidence>
<comment type="subcellular location">
    <subcellularLocation>
        <location evidence="1">Membrane</location>
        <topology evidence="1">Multi-pass membrane protein</topology>
    </subcellularLocation>
</comment>